<dbReference type="Gene3D" id="1.10.730.10">
    <property type="entry name" value="Isoleucyl-tRNA Synthetase, Domain 1"/>
    <property type="match status" value="1"/>
</dbReference>
<keyword evidence="13" id="KW-1185">Reference proteome</keyword>
<dbReference type="OrthoDB" id="9805987at2"/>
<sequence>MLSQIIKNSIEQSVKKVFHTLEIPYPSDIDILIEQPANLEHGDYSCNIAMQLAKTLRKSPLVIAELVKAEITLEESYTGLLQKVEVAAPGFINLYMDWQMWAKHSFDLPDSMGEKVIIEHTSINPNKAAHVGHLRNACIGDALVRIMKRTGHNVEVHNYVDDLGNQLADTVVGLLNVPLEGDHQRFGDYCWDLYAKVNKEYAQNPEMTHKRTDMLHALEQGDGNQAWLGNLVAERIVREHVAEMKRFGIHYDLLVWESNILKEGFWAAASEKLQQTTVFVQETEGKLAGCWVLKQGTDVSNGADSEDHQLDKVLVRSNGILTYTAKDIAYHLWKFGLLTKNFTYSEFSTGLWTTGLTGTQEPYGHADRVINVIDYRQEYPQQMVKQALGALGYNDQAEKLHHVSYGVVSLSPASADELGIDISEGKSSYAMSGRQGIGVKVIDLVKLMEQNIEHSRSEKEGLSSHIIATAAIRYYLLRFNLGTEIVFDFKQATEISGNTGVYLMYTYARASSVLGKSTTPLITDASQLQFPLEMEKAELALLRQLSLWQETLYSASIELTPNILCTYAHTLATLFNNFYSICPILKGDAATIAFRLWLTSRFKDTLGDVLGVLGLPTPSRM</sequence>
<dbReference type="InterPro" id="IPR008909">
    <property type="entry name" value="DALR_anticod-bd"/>
</dbReference>
<dbReference type="Pfam" id="PF00750">
    <property type="entry name" value="tRNA-synt_1d"/>
    <property type="match status" value="1"/>
</dbReference>
<dbReference type="GO" id="GO:0005737">
    <property type="term" value="C:cytoplasm"/>
    <property type="evidence" value="ECO:0007669"/>
    <property type="project" value="UniProtKB-SubCell"/>
</dbReference>
<keyword evidence="4 8" id="KW-0067">ATP-binding</keyword>
<protein>
    <recommendedName>
        <fullName evidence="8">Arginine--tRNA ligase</fullName>
        <ecNumber evidence="8">6.1.1.19</ecNumber>
    </recommendedName>
    <alternativeName>
        <fullName evidence="8">Arginyl-tRNA synthetase</fullName>
        <shortName evidence="8">ArgRS</shortName>
    </alternativeName>
</protein>
<comment type="caution">
    <text evidence="12">The sequence shown here is derived from an EMBL/GenBank/DDBJ whole genome shotgun (WGS) entry which is preliminary data.</text>
</comment>
<dbReference type="InterPro" id="IPR036695">
    <property type="entry name" value="Arg-tRNA-synth_N_sf"/>
</dbReference>
<dbReference type="SUPFAM" id="SSF52374">
    <property type="entry name" value="Nucleotidylyl transferase"/>
    <property type="match status" value="1"/>
</dbReference>
<dbReference type="SMART" id="SM00836">
    <property type="entry name" value="DALR_1"/>
    <property type="match status" value="1"/>
</dbReference>
<feature type="domain" description="DALR anticodon binding" evidence="10">
    <location>
        <begin position="503"/>
        <end position="621"/>
    </location>
</feature>
<keyword evidence="3 8" id="KW-0547">Nucleotide-binding</keyword>
<evidence type="ECO:0000256" key="2">
    <source>
        <dbReference type="ARBA" id="ARBA00022598"/>
    </source>
</evidence>
<evidence type="ECO:0000256" key="8">
    <source>
        <dbReference type="HAMAP-Rule" id="MF_00123"/>
    </source>
</evidence>
<gene>
    <name evidence="8" type="primary">argS</name>
    <name evidence="12" type="ORF">UQ64_04890</name>
</gene>
<dbReference type="PANTHER" id="PTHR11956">
    <property type="entry name" value="ARGINYL-TRNA SYNTHETASE"/>
    <property type="match status" value="1"/>
</dbReference>
<name>A0A0W1B4Z5_9BACL</name>
<dbReference type="InterPro" id="IPR009080">
    <property type="entry name" value="tRNAsynth_Ia_anticodon-bd"/>
</dbReference>
<accession>A0A0W1B4Z5</accession>
<feature type="domain" description="Arginyl tRNA synthetase N-terminal" evidence="11">
    <location>
        <begin position="4"/>
        <end position="96"/>
    </location>
</feature>
<dbReference type="InterPro" id="IPR005148">
    <property type="entry name" value="Arg-tRNA-synth_N"/>
</dbReference>
<keyword evidence="5 8" id="KW-0648">Protein biosynthesis</keyword>
<evidence type="ECO:0000259" key="10">
    <source>
        <dbReference type="SMART" id="SM00836"/>
    </source>
</evidence>
<dbReference type="Pfam" id="PF05746">
    <property type="entry name" value="DALR_1"/>
    <property type="match status" value="1"/>
</dbReference>
<dbReference type="SUPFAM" id="SSF47323">
    <property type="entry name" value="Anticodon-binding domain of a subclass of class I aminoacyl-tRNA synthetases"/>
    <property type="match status" value="1"/>
</dbReference>
<keyword evidence="6 8" id="KW-0030">Aminoacyl-tRNA synthetase</keyword>
<organism evidence="12 13">
    <name type="scientific">Paenibacillus etheri</name>
    <dbReference type="NCBI Taxonomy" id="1306852"/>
    <lineage>
        <taxon>Bacteria</taxon>
        <taxon>Bacillati</taxon>
        <taxon>Bacillota</taxon>
        <taxon>Bacilli</taxon>
        <taxon>Bacillales</taxon>
        <taxon>Paenibacillaceae</taxon>
        <taxon>Paenibacillus</taxon>
    </lineage>
</organism>
<dbReference type="Gene3D" id="3.30.1360.70">
    <property type="entry name" value="Arginyl tRNA synthetase N-terminal domain"/>
    <property type="match status" value="1"/>
</dbReference>
<dbReference type="GO" id="GO:0006420">
    <property type="term" value="P:arginyl-tRNA aminoacylation"/>
    <property type="evidence" value="ECO:0007669"/>
    <property type="project" value="UniProtKB-UniRule"/>
</dbReference>
<evidence type="ECO:0000313" key="13">
    <source>
        <dbReference type="Proteomes" id="UP000054709"/>
    </source>
</evidence>
<comment type="subunit">
    <text evidence="8">Monomer.</text>
</comment>
<dbReference type="Gene3D" id="3.40.50.620">
    <property type="entry name" value="HUPs"/>
    <property type="match status" value="1"/>
</dbReference>
<dbReference type="SMART" id="SM01016">
    <property type="entry name" value="Arg_tRNA_synt_N"/>
    <property type="match status" value="1"/>
</dbReference>
<evidence type="ECO:0000313" key="12">
    <source>
        <dbReference type="EMBL" id="KTD88654.1"/>
    </source>
</evidence>
<dbReference type="EMBL" id="LCZJ02000012">
    <property type="protein sequence ID" value="KTD88654.1"/>
    <property type="molecule type" value="Genomic_DNA"/>
</dbReference>
<dbReference type="RefSeq" id="WP_060621802.1">
    <property type="nucleotide sequence ID" value="NZ_LCZJ02000012.1"/>
</dbReference>
<dbReference type="EC" id="6.1.1.19" evidence="8"/>
<keyword evidence="8" id="KW-0963">Cytoplasm</keyword>
<evidence type="ECO:0000256" key="3">
    <source>
        <dbReference type="ARBA" id="ARBA00022741"/>
    </source>
</evidence>
<dbReference type="PANTHER" id="PTHR11956:SF5">
    <property type="entry name" value="ARGININE--TRNA LIGASE, CYTOPLASMIC"/>
    <property type="match status" value="1"/>
</dbReference>
<evidence type="ECO:0000256" key="9">
    <source>
        <dbReference type="RuleBase" id="RU363038"/>
    </source>
</evidence>
<dbReference type="AlphaFoldDB" id="A0A0W1B4Z5"/>
<comment type="subcellular location">
    <subcellularLocation>
        <location evidence="8">Cytoplasm</location>
    </subcellularLocation>
</comment>
<dbReference type="Proteomes" id="UP000054709">
    <property type="component" value="Unassembled WGS sequence"/>
</dbReference>
<evidence type="ECO:0000256" key="7">
    <source>
        <dbReference type="ARBA" id="ARBA00049339"/>
    </source>
</evidence>
<comment type="similarity">
    <text evidence="1 8 9">Belongs to the class-I aminoacyl-tRNA synthetase family.</text>
</comment>
<comment type="catalytic activity">
    <reaction evidence="7 8">
        <text>tRNA(Arg) + L-arginine + ATP = L-arginyl-tRNA(Arg) + AMP + diphosphate</text>
        <dbReference type="Rhea" id="RHEA:20301"/>
        <dbReference type="Rhea" id="RHEA-COMP:9658"/>
        <dbReference type="Rhea" id="RHEA-COMP:9673"/>
        <dbReference type="ChEBI" id="CHEBI:30616"/>
        <dbReference type="ChEBI" id="CHEBI:32682"/>
        <dbReference type="ChEBI" id="CHEBI:33019"/>
        <dbReference type="ChEBI" id="CHEBI:78442"/>
        <dbReference type="ChEBI" id="CHEBI:78513"/>
        <dbReference type="ChEBI" id="CHEBI:456215"/>
        <dbReference type="EC" id="6.1.1.19"/>
    </reaction>
</comment>
<evidence type="ECO:0000256" key="4">
    <source>
        <dbReference type="ARBA" id="ARBA00022840"/>
    </source>
</evidence>
<evidence type="ECO:0000256" key="1">
    <source>
        <dbReference type="ARBA" id="ARBA00005594"/>
    </source>
</evidence>
<evidence type="ECO:0000256" key="5">
    <source>
        <dbReference type="ARBA" id="ARBA00022917"/>
    </source>
</evidence>
<dbReference type="GO" id="GO:0005524">
    <property type="term" value="F:ATP binding"/>
    <property type="evidence" value="ECO:0007669"/>
    <property type="project" value="UniProtKB-UniRule"/>
</dbReference>
<dbReference type="HAMAP" id="MF_00123">
    <property type="entry name" value="Arg_tRNA_synth"/>
    <property type="match status" value="1"/>
</dbReference>
<proteinExistence type="inferred from homology"/>
<evidence type="ECO:0000256" key="6">
    <source>
        <dbReference type="ARBA" id="ARBA00023146"/>
    </source>
</evidence>
<evidence type="ECO:0000259" key="11">
    <source>
        <dbReference type="SMART" id="SM01016"/>
    </source>
</evidence>
<dbReference type="Pfam" id="PF03485">
    <property type="entry name" value="Arg_tRNA_synt_N"/>
    <property type="match status" value="1"/>
</dbReference>
<dbReference type="PRINTS" id="PR01038">
    <property type="entry name" value="TRNASYNTHARG"/>
</dbReference>
<comment type="caution">
    <text evidence="8">Lacks conserved residue(s) required for the propagation of feature annotation.</text>
</comment>
<reference evidence="12 13" key="1">
    <citation type="journal article" date="2015" name="Int. Biodeterior. Biodegradation">
        <title>Physiological and genetic screening methods for the isolation of methyl tert-butyl ether-degrading bacteria for bioremediation purposes.</title>
        <authorList>
            <person name="Guisado I.M."/>
            <person name="Purswani J."/>
            <person name="Gonzalez Lopez J."/>
            <person name="Pozo C."/>
        </authorList>
    </citation>
    <scope>NUCLEOTIDE SEQUENCE [LARGE SCALE GENOMIC DNA]</scope>
    <source>
        <strain evidence="12 13">SH7</strain>
    </source>
</reference>
<keyword evidence="2 8" id="KW-0436">Ligase</keyword>
<dbReference type="InterPro" id="IPR014729">
    <property type="entry name" value="Rossmann-like_a/b/a_fold"/>
</dbReference>
<dbReference type="SUPFAM" id="SSF55190">
    <property type="entry name" value="Arginyl-tRNA synthetase (ArgRS), N-terminal 'additional' domain"/>
    <property type="match status" value="1"/>
</dbReference>
<dbReference type="GO" id="GO:0004814">
    <property type="term" value="F:arginine-tRNA ligase activity"/>
    <property type="evidence" value="ECO:0007669"/>
    <property type="project" value="UniProtKB-UniRule"/>
</dbReference>
<dbReference type="InterPro" id="IPR001278">
    <property type="entry name" value="Arg-tRNA-ligase"/>
</dbReference>
<dbReference type="InterPro" id="IPR035684">
    <property type="entry name" value="ArgRS_core"/>
</dbReference>